<dbReference type="EMBL" id="GAIX01000950">
    <property type="protein sequence ID" value="JAA91610.1"/>
    <property type="molecule type" value="Transcribed_RNA"/>
</dbReference>
<dbReference type="AlphaFoldDB" id="S4PRB3"/>
<organism evidence="1">
    <name type="scientific">Pararge aegeria</name>
    <name type="common">speckled wood butterfly</name>
    <dbReference type="NCBI Taxonomy" id="116150"/>
    <lineage>
        <taxon>Eukaryota</taxon>
        <taxon>Metazoa</taxon>
        <taxon>Ecdysozoa</taxon>
        <taxon>Arthropoda</taxon>
        <taxon>Hexapoda</taxon>
        <taxon>Insecta</taxon>
        <taxon>Pterygota</taxon>
        <taxon>Neoptera</taxon>
        <taxon>Endopterygota</taxon>
        <taxon>Lepidoptera</taxon>
        <taxon>Glossata</taxon>
        <taxon>Ditrysia</taxon>
        <taxon>Papilionoidea</taxon>
        <taxon>Nymphalidae</taxon>
        <taxon>Satyrinae</taxon>
        <taxon>Satyrini</taxon>
        <taxon>Parargina</taxon>
        <taxon>Pararge</taxon>
    </lineage>
</organism>
<proteinExistence type="predicted"/>
<accession>S4PRB3</accession>
<feature type="non-terminal residue" evidence="1">
    <location>
        <position position="70"/>
    </location>
</feature>
<name>S4PRB3_9NEOP</name>
<protein>
    <submittedName>
        <fullName evidence="1">Uncharacterized protein</fullName>
    </submittedName>
</protein>
<reference evidence="1" key="2">
    <citation type="submission" date="2013-05" db="EMBL/GenBank/DDBJ databases">
        <authorList>
            <person name="Carter J.-M."/>
            <person name="Baker S.C."/>
            <person name="Pink R."/>
            <person name="Carter D.R.F."/>
            <person name="Collins A."/>
            <person name="Tomlin J."/>
            <person name="Gibbs M."/>
            <person name="Breuker C.J."/>
        </authorList>
    </citation>
    <scope>NUCLEOTIDE SEQUENCE</scope>
    <source>
        <tissue evidence="1">Ovary</tissue>
    </source>
</reference>
<reference evidence="1" key="1">
    <citation type="journal article" date="2013" name="BMC Genomics">
        <title>Unscrambling butterfly oogenesis.</title>
        <authorList>
            <person name="Carter J.M."/>
            <person name="Baker S.C."/>
            <person name="Pink R."/>
            <person name="Carter D.R."/>
            <person name="Collins A."/>
            <person name="Tomlin J."/>
            <person name="Gibbs M."/>
            <person name="Breuker C.J."/>
        </authorList>
    </citation>
    <scope>NUCLEOTIDE SEQUENCE</scope>
    <source>
        <tissue evidence="1">Ovary</tissue>
    </source>
</reference>
<evidence type="ECO:0000313" key="1">
    <source>
        <dbReference type="EMBL" id="JAA91610.1"/>
    </source>
</evidence>
<sequence>MHSNHIVQIIISSKCYGDRSTSRVSVNKYYNTTRDTPGVVCTSKARFASAPLPELPPHLHLLRQFLTDSQ</sequence>